<dbReference type="GO" id="GO:0005737">
    <property type="term" value="C:cytoplasm"/>
    <property type="evidence" value="ECO:0007669"/>
    <property type="project" value="UniProtKB-SubCell"/>
</dbReference>
<keyword evidence="2 6" id="KW-0489">Methyltransferase</keyword>
<feature type="domain" description="tRNA/rRNA methyltransferase SpoU type" evidence="8">
    <location>
        <begin position="3"/>
        <end position="141"/>
    </location>
</feature>
<comment type="catalytic activity">
    <reaction evidence="6">
        <text>cytidine(34) in tRNA + S-adenosyl-L-methionine = 2'-O-methylcytidine(34) in tRNA + S-adenosyl-L-homocysteine + H(+)</text>
        <dbReference type="Rhea" id="RHEA:43084"/>
        <dbReference type="Rhea" id="RHEA-COMP:10331"/>
        <dbReference type="Rhea" id="RHEA-COMP:10332"/>
        <dbReference type="ChEBI" id="CHEBI:15378"/>
        <dbReference type="ChEBI" id="CHEBI:57856"/>
        <dbReference type="ChEBI" id="CHEBI:59789"/>
        <dbReference type="ChEBI" id="CHEBI:74495"/>
        <dbReference type="ChEBI" id="CHEBI:82748"/>
        <dbReference type="EC" id="2.1.1.207"/>
    </reaction>
</comment>
<feature type="binding site" evidence="6 7">
    <location>
        <position position="100"/>
    </location>
    <ligand>
        <name>S-adenosyl-L-methionine</name>
        <dbReference type="ChEBI" id="CHEBI:59789"/>
    </ligand>
</feature>
<protein>
    <recommendedName>
        <fullName evidence="6">tRNA (cytidine(34)-2'-O)-methyltransferase</fullName>
        <ecNumber evidence="6">2.1.1.207</ecNumber>
    </recommendedName>
    <alternativeName>
        <fullName evidence="6">tRNA (cytidine/uridine-2'-O-)-methyltransferase TrmL</fullName>
    </alternativeName>
</protein>
<dbReference type="HAMAP" id="MF_01885">
    <property type="entry name" value="tRNA_methyltr_TrmL"/>
    <property type="match status" value="1"/>
</dbReference>
<sequence>MPHVILFRPEIPPNTGNVIRLCANTGADLHLIRPLGFELDDTRLRRAGLDYHEFARVAVHDDLDTCLKAIGPTRVFAFSTRGHRLHTDVTYASDDALLFGCETAGLPEDVLDAIPEDQRVRLPMRPGNRSLNLSNAVAVAVFETWRQTGFDGAG</sequence>
<comment type="caution">
    <text evidence="6">Lacks conserved residue(s) required for the propagation of feature annotation.</text>
</comment>
<dbReference type="EMBL" id="JAARLZ010000001">
    <property type="protein sequence ID" value="NII05242.1"/>
    <property type="molecule type" value="Genomic_DNA"/>
</dbReference>
<dbReference type="GO" id="GO:0003723">
    <property type="term" value="F:RNA binding"/>
    <property type="evidence" value="ECO:0007669"/>
    <property type="project" value="InterPro"/>
</dbReference>
<evidence type="ECO:0000256" key="1">
    <source>
        <dbReference type="ARBA" id="ARBA00022490"/>
    </source>
</evidence>
<keyword evidence="1 6" id="KW-0963">Cytoplasm</keyword>
<evidence type="ECO:0000256" key="4">
    <source>
        <dbReference type="ARBA" id="ARBA00022691"/>
    </source>
</evidence>
<dbReference type="InterPro" id="IPR016914">
    <property type="entry name" value="TrmL"/>
</dbReference>
<dbReference type="GO" id="GO:0042802">
    <property type="term" value="F:identical protein binding"/>
    <property type="evidence" value="ECO:0007669"/>
    <property type="project" value="UniProtKB-ARBA"/>
</dbReference>
<feature type="binding site" evidence="6 7">
    <location>
        <position position="130"/>
    </location>
    <ligand>
        <name>S-adenosyl-L-methionine</name>
        <dbReference type="ChEBI" id="CHEBI:59789"/>
    </ligand>
</feature>
<evidence type="ECO:0000256" key="5">
    <source>
        <dbReference type="ARBA" id="ARBA00022694"/>
    </source>
</evidence>
<dbReference type="InterPro" id="IPR001537">
    <property type="entry name" value="SpoU_MeTrfase"/>
</dbReference>
<evidence type="ECO:0000256" key="3">
    <source>
        <dbReference type="ARBA" id="ARBA00022679"/>
    </source>
</evidence>
<dbReference type="InterPro" id="IPR029028">
    <property type="entry name" value="Alpha/beta_knot_MTases"/>
</dbReference>
<organism evidence="9 10">
    <name type="scientific">Luteibacter anthropi</name>
    <dbReference type="NCBI Taxonomy" id="564369"/>
    <lineage>
        <taxon>Bacteria</taxon>
        <taxon>Pseudomonadati</taxon>
        <taxon>Pseudomonadota</taxon>
        <taxon>Gammaproteobacteria</taxon>
        <taxon>Lysobacterales</taxon>
        <taxon>Rhodanobacteraceae</taxon>
        <taxon>Luteibacter</taxon>
    </lineage>
</organism>
<dbReference type="Pfam" id="PF00588">
    <property type="entry name" value="SpoU_methylase"/>
    <property type="match status" value="1"/>
</dbReference>
<name>A0A7X5ZGY5_9GAMM</name>
<dbReference type="AlphaFoldDB" id="A0A7X5ZGY5"/>
<comment type="catalytic activity">
    <reaction evidence="6">
        <text>5-carboxymethylaminomethyluridine(34) in tRNA(Leu) + S-adenosyl-L-methionine = 5-carboxymethylaminomethyl-2'-O-methyluridine(34) in tRNA(Leu) + S-adenosyl-L-homocysteine + H(+)</text>
        <dbReference type="Rhea" id="RHEA:43088"/>
        <dbReference type="Rhea" id="RHEA-COMP:10333"/>
        <dbReference type="Rhea" id="RHEA-COMP:10334"/>
        <dbReference type="ChEBI" id="CHEBI:15378"/>
        <dbReference type="ChEBI" id="CHEBI:57856"/>
        <dbReference type="ChEBI" id="CHEBI:59789"/>
        <dbReference type="ChEBI" id="CHEBI:74508"/>
        <dbReference type="ChEBI" id="CHEBI:74511"/>
        <dbReference type="EC" id="2.1.1.207"/>
    </reaction>
</comment>
<accession>A0A7X5ZGY5</accession>
<dbReference type="Gene3D" id="3.40.1280.10">
    <property type="match status" value="1"/>
</dbReference>
<comment type="function">
    <text evidence="6">Methylates the ribose at the nucleotide 34 wobble position in the two leucyl isoacceptors tRNA(Leu)(CmAA) and tRNA(Leu)(cmnm5UmAA). Catalyzes the methyl transfer from S-adenosyl-L-methionine to the 2'-OH of the wobble nucleotide.</text>
</comment>
<evidence type="ECO:0000313" key="10">
    <source>
        <dbReference type="Proteomes" id="UP000490980"/>
    </source>
</evidence>
<dbReference type="PANTHER" id="PTHR42971">
    <property type="entry name" value="TRNA (CYTIDINE(34)-2'-O)-METHYLTRANSFERASE"/>
    <property type="match status" value="1"/>
</dbReference>
<dbReference type="InterPro" id="IPR029026">
    <property type="entry name" value="tRNA_m1G_MTases_N"/>
</dbReference>
<reference evidence="9 10" key="1">
    <citation type="submission" date="2020-03" db="EMBL/GenBank/DDBJ databases">
        <authorList>
            <person name="Lai Q."/>
        </authorList>
    </citation>
    <scope>NUCLEOTIDE SEQUENCE [LARGE SCALE GENOMIC DNA]</scope>
    <source>
        <strain evidence="9 10">CCUG 25036</strain>
    </source>
</reference>
<dbReference type="PIRSF" id="PIRSF029256">
    <property type="entry name" value="SpoU_TrmH_prd"/>
    <property type="match status" value="1"/>
</dbReference>
<dbReference type="GO" id="GO:0008757">
    <property type="term" value="F:S-adenosylmethionine-dependent methyltransferase activity"/>
    <property type="evidence" value="ECO:0007669"/>
    <property type="project" value="UniProtKB-UniRule"/>
</dbReference>
<evidence type="ECO:0000256" key="2">
    <source>
        <dbReference type="ARBA" id="ARBA00022603"/>
    </source>
</evidence>
<dbReference type="SUPFAM" id="SSF75217">
    <property type="entry name" value="alpha/beta knot"/>
    <property type="match status" value="1"/>
</dbReference>
<comment type="subunit">
    <text evidence="6">Homodimer.</text>
</comment>
<comment type="subcellular location">
    <subcellularLocation>
        <location evidence="6">Cytoplasm</location>
    </subcellularLocation>
</comment>
<keyword evidence="3 6" id="KW-0808">Transferase</keyword>
<gene>
    <name evidence="6" type="primary">trmL</name>
    <name evidence="9" type="ORF">HBF25_02440</name>
</gene>
<dbReference type="RefSeq" id="WP_166946201.1">
    <property type="nucleotide sequence ID" value="NZ_JAARLZ010000001.1"/>
</dbReference>
<evidence type="ECO:0000256" key="7">
    <source>
        <dbReference type="PIRSR" id="PIRSR029256-1"/>
    </source>
</evidence>
<dbReference type="GO" id="GO:0002132">
    <property type="term" value="P:wobble position uridine ribose methylation"/>
    <property type="evidence" value="ECO:0007669"/>
    <property type="project" value="TreeGrafter"/>
</dbReference>
<evidence type="ECO:0000256" key="6">
    <source>
        <dbReference type="HAMAP-Rule" id="MF_01885"/>
    </source>
</evidence>
<proteinExistence type="inferred from homology"/>
<keyword evidence="4 6" id="KW-0949">S-adenosyl-L-methionine</keyword>
<dbReference type="CDD" id="cd18094">
    <property type="entry name" value="SpoU-like_TrmL"/>
    <property type="match status" value="1"/>
</dbReference>
<dbReference type="GO" id="GO:0008175">
    <property type="term" value="F:tRNA methyltransferase activity"/>
    <property type="evidence" value="ECO:0007669"/>
    <property type="project" value="UniProtKB-UniRule"/>
</dbReference>
<dbReference type="GO" id="GO:0002131">
    <property type="term" value="P:wobble position cytosine ribose methylation"/>
    <property type="evidence" value="ECO:0007669"/>
    <property type="project" value="TreeGrafter"/>
</dbReference>
<evidence type="ECO:0000259" key="8">
    <source>
        <dbReference type="Pfam" id="PF00588"/>
    </source>
</evidence>
<feature type="binding site" evidence="6 7">
    <location>
        <position position="122"/>
    </location>
    <ligand>
        <name>S-adenosyl-L-methionine</name>
        <dbReference type="ChEBI" id="CHEBI:59789"/>
    </ligand>
</feature>
<comment type="caution">
    <text evidence="9">The sequence shown here is derived from an EMBL/GenBank/DDBJ whole genome shotgun (WGS) entry which is preliminary data.</text>
</comment>
<dbReference type="PANTHER" id="PTHR42971:SF1">
    <property type="entry name" value="TRNA (CYTIDINE(34)-2'-O)-METHYLTRANSFERASE"/>
    <property type="match status" value="1"/>
</dbReference>
<dbReference type="Proteomes" id="UP000490980">
    <property type="component" value="Unassembled WGS sequence"/>
</dbReference>
<comment type="similarity">
    <text evidence="6">Belongs to the class IV-like SAM-binding methyltransferase superfamily. RNA methyltransferase TrmH family. TrmL subfamily.</text>
</comment>
<dbReference type="EC" id="2.1.1.207" evidence="6"/>
<keyword evidence="5 6" id="KW-0819">tRNA processing</keyword>
<dbReference type="FunFam" id="3.40.1280.10:FF:000002">
    <property type="entry name" value="Peptidylprolyl isomerase"/>
    <property type="match status" value="1"/>
</dbReference>
<keyword evidence="10" id="KW-1185">Reference proteome</keyword>
<evidence type="ECO:0000313" key="9">
    <source>
        <dbReference type="EMBL" id="NII05242.1"/>
    </source>
</evidence>